<evidence type="ECO:0000256" key="1">
    <source>
        <dbReference type="ARBA" id="ARBA00004370"/>
    </source>
</evidence>
<feature type="domain" description="B box-type" evidence="12">
    <location>
        <begin position="668"/>
        <end position="708"/>
    </location>
</feature>
<dbReference type="Gene3D" id="3.30.40.10">
    <property type="entry name" value="Zinc/RING finger domain, C3HC4 (zinc finger)"/>
    <property type="match status" value="1"/>
</dbReference>
<evidence type="ECO:0000256" key="3">
    <source>
        <dbReference type="ARBA" id="ARBA00022723"/>
    </source>
</evidence>
<feature type="domain" description="G-protein coupled receptors family 1 profile" evidence="13">
    <location>
        <begin position="32"/>
        <end position="262"/>
    </location>
</feature>
<dbReference type="InterPro" id="IPR000276">
    <property type="entry name" value="GPCR_Rhodpsn"/>
</dbReference>
<dbReference type="PROSITE" id="PS50119">
    <property type="entry name" value="ZF_BBOX"/>
    <property type="match status" value="1"/>
</dbReference>
<comment type="caution">
    <text evidence="14">The sequence shown here is derived from an EMBL/GenBank/DDBJ whole genome shotgun (WGS) entry which is preliminary data.</text>
</comment>
<dbReference type="SUPFAM" id="SSF57850">
    <property type="entry name" value="RING/U-box"/>
    <property type="match status" value="1"/>
</dbReference>
<feature type="transmembrane region" description="Helical" evidence="10">
    <location>
        <begin position="160"/>
        <end position="180"/>
    </location>
</feature>
<dbReference type="InterPro" id="IPR017907">
    <property type="entry name" value="Znf_RING_CS"/>
</dbReference>
<feature type="transmembrane region" description="Helical" evidence="10">
    <location>
        <begin position="82"/>
        <end position="100"/>
    </location>
</feature>
<feature type="compositionally biased region" description="Basic and acidic residues" evidence="9">
    <location>
        <begin position="982"/>
        <end position="1004"/>
    </location>
</feature>
<dbReference type="InterPro" id="IPR051051">
    <property type="entry name" value="E3_ubiq-ligase_TRIM/RNF"/>
</dbReference>
<dbReference type="InterPro" id="IPR043136">
    <property type="entry name" value="B30.2/SPRY_sf"/>
</dbReference>
<keyword evidence="4 8" id="KW-0863">Zinc-finger</keyword>
<feature type="transmembrane region" description="Helical" evidence="10">
    <location>
        <begin position="201"/>
        <end position="221"/>
    </location>
</feature>
<evidence type="ECO:0000313" key="14">
    <source>
        <dbReference type="EMBL" id="KAG7314263.1"/>
    </source>
</evidence>
<dbReference type="SUPFAM" id="SSF49899">
    <property type="entry name" value="Concanavalin A-like lectins/glucanases"/>
    <property type="match status" value="1"/>
</dbReference>
<dbReference type="Gene3D" id="1.20.1070.10">
    <property type="entry name" value="Rhodopsin 7-helix transmembrane proteins"/>
    <property type="match status" value="2"/>
</dbReference>
<protein>
    <submittedName>
        <fullName evidence="14">Uncharacterized protein</fullName>
    </submittedName>
</protein>
<dbReference type="PROSITE" id="PS00518">
    <property type="entry name" value="ZF_RING_1"/>
    <property type="match status" value="1"/>
</dbReference>
<dbReference type="SMART" id="SM00336">
    <property type="entry name" value="BBOX"/>
    <property type="match status" value="1"/>
</dbReference>
<dbReference type="Pfam" id="PF00643">
    <property type="entry name" value="zf-B_box"/>
    <property type="match status" value="1"/>
</dbReference>
<evidence type="ECO:0000256" key="7">
    <source>
        <dbReference type="ARBA" id="ARBA00023136"/>
    </source>
</evidence>
<evidence type="ECO:0000313" key="15">
    <source>
        <dbReference type="Proteomes" id="UP000824219"/>
    </source>
</evidence>
<feature type="transmembrane region" description="Helical" evidence="10">
    <location>
        <begin position="49"/>
        <end position="70"/>
    </location>
</feature>
<evidence type="ECO:0000256" key="8">
    <source>
        <dbReference type="PROSITE-ProRule" id="PRU00024"/>
    </source>
</evidence>
<dbReference type="Gene3D" id="3.30.160.60">
    <property type="entry name" value="Classic Zinc Finger"/>
    <property type="match status" value="1"/>
</dbReference>
<evidence type="ECO:0000256" key="10">
    <source>
        <dbReference type="SAM" id="Phobius"/>
    </source>
</evidence>
<feature type="transmembrane region" description="Helical" evidence="10">
    <location>
        <begin position="365"/>
        <end position="389"/>
    </location>
</feature>
<dbReference type="Pfam" id="PF25600">
    <property type="entry name" value="TRIM_CC"/>
    <property type="match status" value="1"/>
</dbReference>
<evidence type="ECO:0000259" key="12">
    <source>
        <dbReference type="PROSITE" id="PS50119"/>
    </source>
</evidence>
<feature type="domain" description="RING-type" evidence="11">
    <location>
        <begin position="514"/>
        <end position="555"/>
    </location>
</feature>
<accession>A0A9D3N3L8</accession>
<dbReference type="SMART" id="SM00589">
    <property type="entry name" value="PRY"/>
    <property type="match status" value="1"/>
</dbReference>
<evidence type="ECO:0000259" key="11">
    <source>
        <dbReference type="PROSITE" id="PS50089"/>
    </source>
</evidence>
<name>A0A9D3N3L8_9TELE</name>
<keyword evidence="3" id="KW-0479">Metal-binding</keyword>
<dbReference type="InterPro" id="IPR013083">
    <property type="entry name" value="Znf_RING/FYVE/PHD"/>
</dbReference>
<feature type="transmembrane region" description="Helical" evidence="10">
    <location>
        <begin position="443"/>
        <end position="464"/>
    </location>
</feature>
<dbReference type="PROSITE" id="PS50089">
    <property type="entry name" value="ZF_RING_2"/>
    <property type="match status" value="1"/>
</dbReference>
<dbReference type="EMBL" id="JAHKSW010000029">
    <property type="protein sequence ID" value="KAG7314263.1"/>
    <property type="molecule type" value="Genomic_DNA"/>
</dbReference>
<evidence type="ECO:0000256" key="6">
    <source>
        <dbReference type="ARBA" id="ARBA00022989"/>
    </source>
</evidence>
<feature type="transmembrane region" description="Helical" evidence="10">
    <location>
        <begin position="128"/>
        <end position="148"/>
    </location>
</feature>
<dbReference type="GO" id="GO:0004930">
    <property type="term" value="F:G protein-coupled receptor activity"/>
    <property type="evidence" value="ECO:0007669"/>
    <property type="project" value="InterPro"/>
</dbReference>
<gene>
    <name evidence="14" type="ORF">KOW79_022759</name>
</gene>
<dbReference type="InterPro" id="IPR013320">
    <property type="entry name" value="ConA-like_dom_sf"/>
</dbReference>
<feature type="domain" description="G-protein coupled receptors family 1 profile" evidence="13">
    <location>
        <begin position="269"/>
        <end position="506"/>
    </location>
</feature>
<feature type="transmembrane region" description="Helical" evidence="10">
    <location>
        <begin position="395"/>
        <end position="416"/>
    </location>
</feature>
<dbReference type="SMART" id="SM00184">
    <property type="entry name" value="RING"/>
    <property type="match status" value="1"/>
</dbReference>
<sequence length="1019" mass="113779">MNKTNLDPMILSLSEPIVLATVNINFFIGLPLNICVLVLLTRAGALDGALVFTLSQITTEILFAVPSPLFVLCHVNFEKLCFYHPLVFISGTCMTSRFLLQYCVSFERYMAVIHPVTFLKYKAMKYRAAVSAVIWLYSIMSGFLTLFYHSELPFDAFGLVYAVFLGLMLFLSLSLLRGLSTPGPGARERDDSGLSAAKKKAFKIVSVNLLIFLIQIVPLMVSSTMKMFEAMNTNMTNSTLDLKDTHSLTASSIIVIFNQIISLSIGLPLNCYVLFLLFTQGALKDMDVTFTVSQSTSEILLSFTAPLSIMCHVNTELCATKALGFFWGISISARCYFQCCVCLERYLAVVHPITFLRYNHMRYRLACATVSWTNSLVCAMSCVLTFPQLPFSTLAFMHSVIFNVDIFCFLSILMALRRPGPGGTERRSDEAGRNAMKRKAFKIVLVNLMVFLLQIFPLLCLFIMKQHFTLEVFNLAIAISMSVNFAAGRAATKLLSIHTMSIPVDFLSEEQFSCSICLDIFTNPVSTPCGHSFCLSCIMSYWDGRGKSCLCPLCKESFRKRPELHINHTLKEITEQFKRMAENSGSHGNSIAAQAASSQSPRMTDRKISGSPRPGELPGVLLKEMKSRFQRTSSSGNLLEASGPSSSPPPYEASRRRFSASGFGPASSNGPPCSKHGLSLDMFCRNDQICVCAMCGEGDHHGHSLVPARREMIVKKSQLGILEVELQSLITAREKKIEEIQTSMADIQANAQQEVEITASMFRALISSLDRSQAEVLEVVEMGRAAAELRSQALIRDLQLELTELRKRSSALSELSQSTDHINFFKTYPSLSTGPPMKSWAEVTLTPDPTAGVVLKNVTQMMEKLEEELRKLPQSCFHSAMESPVKQQPSLHSVMESPVKQQPRQWKLQDYTLDVTLDRESAHPRLVISEDCKQVYCSDRYRPVMDTPERGGASVRSTLDQWVKRVAVNDVSREGCCISAPRRTETEHTRAHTHQHQRDRERPDTQSSGLKDTVQKDRK</sequence>
<evidence type="ECO:0000259" key="13">
    <source>
        <dbReference type="PROSITE" id="PS50262"/>
    </source>
</evidence>
<feature type="region of interest" description="Disordered" evidence="9">
    <location>
        <begin position="632"/>
        <end position="671"/>
    </location>
</feature>
<dbReference type="Pfam" id="PF13765">
    <property type="entry name" value="PRY"/>
    <property type="match status" value="1"/>
</dbReference>
<evidence type="ECO:0000256" key="5">
    <source>
        <dbReference type="ARBA" id="ARBA00022833"/>
    </source>
</evidence>
<evidence type="ECO:0000256" key="9">
    <source>
        <dbReference type="SAM" id="MobiDB-lite"/>
    </source>
</evidence>
<organism evidence="14 15">
    <name type="scientific">Hemibagrus wyckioides</name>
    <dbReference type="NCBI Taxonomy" id="337641"/>
    <lineage>
        <taxon>Eukaryota</taxon>
        <taxon>Metazoa</taxon>
        <taxon>Chordata</taxon>
        <taxon>Craniata</taxon>
        <taxon>Vertebrata</taxon>
        <taxon>Euteleostomi</taxon>
        <taxon>Actinopterygii</taxon>
        <taxon>Neopterygii</taxon>
        <taxon>Teleostei</taxon>
        <taxon>Ostariophysi</taxon>
        <taxon>Siluriformes</taxon>
        <taxon>Bagridae</taxon>
        <taxon>Hemibagrus</taxon>
    </lineage>
</organism>
<dbReference type="InterPro" id="IPR058030">
    <property type="entry name" value="TRIM8/14/16/25/29/45/65_CC"/>
</dbReference>
<keyword evidence="7 10" id="KW-0472">Membrane</keyword>
<dbReference type="InterPro" id="IPR006574">
    <property type="entry name" value="PRY"/>
</dbReference>
<feature type="region of interest" description="Disordered" evidence="9">
    <location>
        <begin position="979"/>
        <end position="1019"/>
    </location>
</feature>
<dbReference type="OrthoDB" id="6270329at2759"/>
<dbReference type="GO" id="GO:0008270">
    <property type="term" value="F:zinc ion binding"/>
    <property type="evidence" value="ECO:0007669"/>
    <property type="project" value="UniProtKB-KW"/>
</dbReference>
<dbReference type="InterPro" id="IPR027370">
    <property type="entry name" value="Znf-RING_euk"/>
</dbReference>
<comment type="subcellular location">
    <subcellularLocation>
        <location evidence="1">Membrane</location>
    </subcellularLocation>
</comment>
<dbReference type="Gene3D" id="2.60.120.920">
    <property type="match status" value="1"/>
</dbReference>
<evidence type="ECO:0000256" key="4">
    <source>
        <dbReference type="ARBA" id="ARBA00022771"/>
    </source>
</evidence>
<keyword evidence="2 10" id="KW-0812">Transmembrane</keyword>
<dbReference type="SUPFAM" id="SSF57845">
    <property type="entry name" value="B-box zinc-binding domain"/>
    <property type="match status" value="1"/>
</dbReference>
<evidence type="ECO:0000256" key="2">
    <source>
        <dbReference type="ARBA" id="ARBA00022692"/>
    </source>
</evidence>
<keyword evidence="15" id="KW-1185">Reference proteome</keyword>
<feature type="region of interest" description="Disordered" evidence="9">
    <location>
        <begin position="581"/>
        <end position="618"/>
    </location>
</feature>
<dbReference type="PANTHER" id="PTHR25465:SF49">
    <property type="entry name" value="BLOODTHIRSTY-RELATED GENE FAMILY, MEMBER 1-RELATED"/>
    <property type="match status" value="1"/>
</dbReference>
<feature type="compositionally biased region" description="Low complexity" evidence="9">
    <location>
        <begin position="590"/>
        <end position="600"/>
    </location>
</feature>
<keyword evidence="5" id="KW-0862">Zinc</keyword>
<proteinExistence type="predicted"/>
<dbReference type="SUPFAM" id="SSF81321">
    <property type="entry name" value="Family A G protein-coupled receptor-like"/>
    <property type="match status" value="2"/>
</dbReference>
<dbReference type="Pfam" id="PF00001">
    <property type="entry name" value="7tm_1"/>
    <property type="match status" value="1"/>
</dbReference>
<dbReference type="InterPro" id="IPR001841">
    <property type="entry name" value="Znf_RING"/>
</dbReference>
<dbReference type="InterPro" id="IPR000315">
    <property type="entry name" value="Znf_B-box"/>
</dbReference>
<dbReference type="PANTHER" id="PTHR25465">
    <property type="entry name" value="B-BOX DOMAIN CONTAINING"/>
    <property type="match status" value="1"/>
</dbReference>
<dbReference type="GO" id="GO:0016020">
    <property type="term" value="C:membrane"/>
    <property type="evidence" value="ECO:0007669"/>
    <property type="project" value="UniProtKB-SubCell"/>
</dbReference>
<dbReference type="Pfam" id="PF13445">
    <property type="entry name" value="zf-RING_UBOX"/>
    <property type="match status" value="1"/>
</dbReference>
<feature type="transmembrane region" description="Helical" evidence="10">
    <location>
        <begin position="253"/>
        <end position="278"/>
    </location>
</feature>
<dbReference type="Proteomes" id="UP000824219">
    <property type="component" value="Linkage Group LG29"/>
</dbReference>
<reference evidence="14 15" key="1">
    <citation type="submission" date="2021-06" db="EMBL/GenBank/DDBJ databases">
        <title>Chromosome-level genome assembly of the red-tail catfish (Hemibagrus wyckioides).</title>
        <authorList>
            <person name="Shao F."/>
        </authorList>
    </citation>
    <scope>NUCLEOTIDE SEQUENCE [LARGE SCALE GENOMIC DNA]</scope>
    <source>
        <strain evidence="14">EC202008001</strain>
        <tissue evidence="14">Blood</tissue>
    </source>
</reference>
<dbReference type="AlphaFoldDB" id="A0A9D3N3L8"/>
<dbReference type="CDD" id="cd19769">
    <property type="entry name" value="Bbox2_TRIM16-like"/>
    <property type="match status" value="1"/>
</dbReference>
<feature type="transmembrane region" description="Helical" evidence="10">
    <location>
        <begin position="17"/>
        <end position="40"/>
    </location>
</feature>
<dbReference type="PROSITE" id="PS50262">
    <property type="entry name" value="G_PROTEIN_RECEP_F1_2"/>
    <property type="match status" value="2"/>
</dbReference>
<keyword evidence="6 10" id="KW-1133">Transmembrane helix</keyword>
<dbReference type="InterPro" id="IPR017452">
    <property type="entry name" value="GPCR_Rhodpsn_7TM"/>
</dbReference>